<feature type="transmembrane region" description="Helical" evidence="6">
    <location>
        <begin position="70"/>
        <end position="92"/>
    </location>
</feature>
<evidence type="ECO:0000313" key="7">
    <source>
        <dbReference type="EMBL" id="MBP1937630.1"/>
    </source>
</evidence>
<keyword evidence="2" id="KW-1003">Cell membrane</keyword>
<reference evidence="7 8" key="1">
    <citation type="submission" date="2021-03" db="EMBL/GenBank/DDBJ databases">
        <title>Genomic Encyclopedia of Type Strains, Phase IV (KMG-IV): sequencing the most valuable type-strain genomes for metagenomic binning, comparative biology and taxonomic classification.</title>
        <authorList>
            <person name="Goeker M."/>
        </authorList>
    </citation>
    <scope>NUCLEOTIDE SEQUENCE [LARGE SCALE GENOMIC DNA]</scope>
    <source>
        <strain evidence="7 8">DSM 23491</strain>
    </source>
</reference>
<evidence type="ECO:0000256" key="6">
    <source>
        <dbReference type="SAM" id="Phobius"/>
    </source>
</evidence>
<accession>A0ABS4H6C9</accession>
<evidence type="ECO:0000313" key="8">
    <source>
        <dbReference type="Proteomes" id="UP001519273"/>
    </source>
</evidence>
<dbReference type="CDD" id="cd16914">
    <property type="entry name" value="EcfT"/>
    <property type="match status" value="1"/>
</dbReference>
<dbReference type="RefSeq" id="WP_209850603.1">
    <property type="nucleotide sequence ID" value="NZ_CBCRVE010000007.1"/>
</dbReference>
<keyword evidence="8" id="KW-1185">Reference proteome</keyword>
<dbReference type="PANTHER" id="PTHR34857">
    <property type="entry name" value="SLL0384 PROTEIN"/>
    <property type="match status" value="1"/>
</dbReference>
<protein>
    <submittedName>
        <fullName evidence="7">Energy-coupling factor transport system permease protein</fullName>
    </submittedName>
</protein>
<keyword evidence="4 6" id="KW-1133">Transmembrane helix</keyword>
<feature type="transmembrane region" description="Helical" evidence="6">
    <location>
        <begin position="98"/>
        <end position="117"/>
    </location>
</feature>
<dbReference type="InterPro" id="IPR051611">
    <property type="entry name" value="ECF_transporter_component"/>
</dbReference>
<keyword evidence="5 6" id="KW-0472">Membrane</keyword>
<feature type="transmembrane region" description="Helical" evidence="6">
    <location>
        <begin position="233"/>
        <end position="249"/>
    </location>
</feature>
<evidence type="ECO:0000256" key="2">
    <source>
        <dbReference type="ARBA" id="ARBA00022475"/>
    </source>
</evidence>
<comment type="caution">
    <text evidence="7">The sequence shown here is derived from an EMBL/GenBank/DDBJ whole genome shotgun (WGS) entry which is preliminary data.</text>
</comment>
<gene>
    <name evidence="7" type="ORF">J2Z20_002543</name>
</gene>
<dbReference type="PANTHER" id="PTHR34857:SF2">
    <property type="entry name" value="SLL0384 PROTEIN"/>
    <property type="match status" value="1"/>
</dbReference>
<dbReference type="Proteomes" id="UP001519273">
    <property type="component" value="Unassembled WGS sequence"/>
</dbReference>
<feature type="transmembrane region" description="Helical" evidence="6">
    <location>
        <begin position="42"/>
        <end position="63"/>
    </location>
</feature>
<dbReference type="Pfam" id="PF02361">
    <property type="entry name" value="CbiQ"/>
    <property type="match status" value="1"/>
</dbReference>
<evidence type="ECO:0000256" key="1">
    <source>
        <dbReference type="ARBA" id="ARBA00004141"/>
    </source>
</evidence>
<evidence type="ECO:0000256" key="3">
    <source>
        <dbReference type="ARBA" id="ARBA00022692"/>
    </source>
</evidence>
<sequence>MEFSTDYVTKDSFIHRLDPRIKLLSVMFMLISYIQLNTWAGFVVAIVSIVMIGTLAKLPWLYLLKAIRPVIIILLFTFLYHFIFSGATYFSLEGLFIGLRYVVRILCMVVLAVMLTATTKPMILALGLETMLRPLEKLRIPVAQWSLMITIALRFLPLIMEEWKRIQVSQQARGIVPHSLTQKMMLSMKMIVPLLLSLVTRADHLTMAIEARAFGKGQNRTHFHTLSIKKREYLYFLFPISISFIILFVV</sequence>
<evidence type="ECO:0000256" key="4">
    <source>
        <dbReference type="ARBA" id="ARBA00022989"/>
    </source>
</evidence>
<dbReference type="InterPro" id="IPR003339">
    <property type="entry name" value="ABC/ECF_trnsptr_transmembrane"/>
</dbReference>
<keyword evidence="3 6" id="KW-0812">Transmembrane</keyword>
<comment type="subcellular location">
    <subcellularLocation>
        <location evidence="1">Membrane</location>
        <topology evidence="1">Multi-pass membrane protein</topology>
    </subcellularLocation>
</comment>
<feature type="transmembrane region" description="Helical" evidence="6">
    <location>
        <begin position="138"/>
        <end position="160"/>
    </location>
</feature>
<proteinExistence type="predicted"/>
<organism evidence="7 8">
    <name type="scientific">Paenibacillus sediminis</name>
    <dbReference type="NCBI Taxonomy" id="664909"/>
    <lineage>
        <taxon>Bacteria</taxon>
        <taxon>Bacillati</taxon>
        <taxon>Bacillota</taxon>
        <taxon>Bacilli</taxon>
        <taxon>Bacillales</taxon>
        <taxon>Paenibacillaceae</taxon>
        <taxon>Paenibacillus</taxon>
    </lineage>
</organism>
<evidence type="ECO:0000256" key="5">
    <source>
        <dbReference type="ARBA" id="ARBA00023136"/>
    </source>
</evidence>
<dbReference type="EMBL" id="JAGGKP010000006">
    <property type="protein sequence ID" value="MBP1937630.1"/>
    <property type="molecule type" value="Genomic_DNA"/>
</dbReference>
<name>A0ABS4H6C9_9BACL</name>